<feature type="domain" description="Reverse transcriptase" evidence="9">
    <location>
        <begin position="5"/>
        <end position="83"/>
    </location>
</feature>
<proteinExistence type="predicted"/>
<dbReference type="InterPro" id="IPR043502">
    <property type="entry name" value="DNA/RNA_pol_sf"/>
</dbReference>
<dbReference type="FunFam" id="3.10.10.10:FF:000007">
    <property type="entry name" value="Retrovirus-related Pol polyprotein from transposon 17.6-like Protein"/>
    <property type="match status" value="1"/>
</dbReference>
<dbReference type="GO" id="GO:0008233">
    <property type="term" value="F:peptidase activity"/>
    <property type="evidence" value="ECO:0007669"/>
    <property type="project" value="UniProtKB-KW"/>
</dbReference>
<evidence type="ECO:0000259" key="9">
    <source>
        <dbReference type="Pfam" id="PF00078"/>
    </source>
</evidence>
<keyword evidence="3" id="KW-0548">Nucleotidyltransferase</keyword>
<dbReference type="OrthoDB" id="3186349at2759"/>
<dbReference type="GO" id="GO:0004519">
    <property type="term" value="F:endonuclease activity"/>
    <property type="evidence" value="ECO:0007669"/>
    <property type="project" value="UniProtKB-KW"/>
</dbReference>
<evidence type="ECO:0000259" key="10">
    <source>
        <dbReference type="Pfam" id="PF17919"/>
    </source>
</evidence>
<dbReference type="Pfam" id="PF00078">
    <property type="entry name" value="RVT_1"/>
    <property type="match status" value="1"/>
</dbReference>
<dbReference type="FunFam" id="3.30.70.270:FF:000020">
    <property type="entry name" value="Transposon Tf2-6 polyprotein-like Protein"/>
    <property type="match status" value="1"/>
</dbReference>
<dbReference type="SUPFAM" id="SSF56672">
    <property type="entry name" value="DNA/RNA polymerases"/>
    <property type="match status" value="1"/>
</dbReference>
<evidence type="ECO:0000256" key="3">
    <source>
        <dbReference type="ARBA" id="ARBA00022695"/>
    </source>
</evidence>
<keyword evidence="8" id="KW-0511">Multifunctional enzyme</keyword>
<comment type="caution">
    <text evidence="11">The sequence shown here is derived from an EMBL/GenBank/DDBJ whole genome shotgun (WGS) entry which is preliminary data.</text>
</comment>
<accession>A0A8J5Z779</accession>
<keyword evidence="12" id="KW-1185">Reference proteome</keyword>
<keyword evidence="7" id="KW-0695">RNA-directed DNA polymerase</keyword>
<dbReference type="InterPro" id="IPR000477">
    <property type="entry name" value="RT_dom"/>
</dbReference>
<dbReference type="PANTHER" id="PTHR37984:SF5">
    <property type="entry name" value="PROTEIN NYNRIN-LIKE"/>
    <property type="match status" value="1"/>
</dbReference>
<gene>
    <name evidence="11" type="ORF">CXB51_010221</name>
</gene>
<evidence type="ECO:0000313" key="12">
    <source>
        <dbReference type="Proteomes" id="UP000701853"/>
    </source>
</evidence>
<dbReference type="Proteomes" id="UP000701853">
    <property type="component" value="Chromosome 5"/>
</dbReference>
<dbReference type="Gene3D" id="3.30.70.270">
    <property type="match status" value="2"/>
</dbReference>
<evidence type="ECO:0000256" key="8">
    <source>
        <dbReference type="ARBA" id="ARBA00023268"/>
    </source>
</evidence>
<dbReference type="InterPro" id="IPR041577">
    <property type="entry name" value="RT_RNaseH_2"/>
</dbReference>
<dbReference type="InterPro" id="IPR050951">
    <property type="entry name" value="Retrovirus_Pol_polyprotein"/>
</dbReference>
<evidence type="ECO:0000256" key="1">
    <source>
        <dbReference type="ARBA" id="ARBA00022670"/>
    </source>
</evidence>
<sequence>MTIKNKYPSPRIDDLFNQLKGASVFSKIDLRSSYYQLRVRDSDVPKTAFRTRYGHYEFLVMPFGLTNAPAVFMDLMNRVFSLSTQLLGQYRRPSELNPNLSTGSETLRDQARFVPLAWRPFKTKFGYNTGSKPFETKSGYNTGSKPFGTKSVSFLGHVVTASGIRVDPRKISAILDWKPLKNVSEVQSFLGRAGYYRRFVKGFSVLASPLTKLLQKGVRFVWSEKCQKSFDLLKTFLTETPVLVQLESGKEFVVYSDASLNGLGCVFMSKIIRRMISS</sequence>
<evidence type="ECO:0000256" key="6">
    <source>
        <dbReference type="ARBA" id="ARBA00022801"/>
    </source>
</evidence>
<evidence type="ECO:0008006" key="13">
    <source>
        <dbReference type="Google" id="ProtNLM"/>
    </source>
</evidence>
<evidence type="ECO:0000256" key="2">
    <source>
        <dbReference type="ARBA" id="ARBA00022679"/>
    </source>
</evidence>
<feature type="domain" description="Reverse transcriptase/retrotransposon-derived protein RNase H-like" evidence="10">
    <location>
        <begin position="222"/>
        <end position="270"/>
    </location>
</feature>
<dbReference type="GO" id="GO:0003964">
    <property type="term" value="F:RNA-directed DNA polymerase activity"/>
    <property type="evidence" value="ECO:0007669"/>
    <property type="project" value="UniProtKB-KW"/>
</dbReference>
<dbReference type="CDD" id="cd01647">
    <property type="entry name" value="RT_LTR"/>
    <property type="match status" value="1"/>
</dbReference>
<evidence type="ECO:0000256" key="7">
    <source>
        <dbReference type="ARBA" id="ARBA00022918"/>
    </source>
</evidence>
<keyword evidence="6" id="KW-0378">Hydrolase</keyword>
<keyword evidence="2" id="KW-0808">Transferase</keyword>
<dbReference type="EMBL" id="JAHUZN010000005">
    <property type="protein sequence ID" value="KAG8493006.1"/>
    <property type="molecule type" value="Genomic_DNA"/>
</dbReference>
<dbReference type="GO" id="GO:0006508">
    <property type="term" value="P:proteolysis"/>
    <property type="evidence" value="ECO:0007669"/>
    <property type="project" value="UniProtKB-KW"/>
</dbReference>
<reference evidence="11 12" key="1">
    <citation type="journal article" date="2021" name="bioRxiv">
        <title>The Gossypium anomalum genome as a resource for cotton improvement and evolutionary analysis of hybrid incompatibility.</title>
        <authorList>
            <person name="Grover C.E."/>
            <person name="Yuan D."/>
            <person name="Arick M.A."/>
            <person name="Miller E.R."/>
            <person name="Hu G."/>
            <person name="Peterson D.G."/>
            <person name="Wendel J.F."/>
            <person name="Udall J.A."/>
        </authorList>
    </citation>
    <scope>NUCLEOTIDE SEQUENCE [LARGE SCALE GENOMIC DNA]</scope>
    <source>
        <strain evidence="11">JFW-Udall</strain>
        <tissue evidence="11">Leaf</tissue>
    </source>
</reference>
<name>A0A8J5Z779_9ROSI</name>
<dbReference type="AlphaFoldDB" id="A0A8J5Z779"/>
<evidence type="ECO:0000256" key="4">
    <source>
        <dbReference type="ARBA" id="ARBA00022722"/>
    </source>
</evidence>
<dbReference type="Gene3D" id="3.10.10.10">
    <property type="entry name" value="HIV Type 1 Reverse Transcriptase, subunit A, domain 1"/>
    <property type="match status" value="1"/>
</dbReference>
<dbReference type="PANTHER" id="PTHR37984">
    <property type="entry name" value="PROTEIN CBG26694"/>
    <property type="match status" value="1"/>
</dbReference>
<keyword evidence="1" id="KW-0645">Protease</keyword>
<keyword evidence="4" id="KW-0540">Nuclease</keyword>
<dbReference type="Pfam" id="PF17919">
    <property type="entry name" value="RT_RNaseH_2"/>
    <property type="match status" value="1"/>
</dbReference>
<keyword evidence="5" id="KW-0255">Endonuclease</keyword>
<protein>
    <recommendedName>
        <fullName evidence="13">Reverse transcriptase domain-containing protein</fullName>
    </recommendedName>
</protein>
<evidence type="ECO:0000256" key="5">
    <source>
        <dbReference type="ARBA" id="ARBA00022759"/>
    </source>
</evidence>
<dbReference type="InterPro" id="IPR043128">
    <property type="entry name" value="Rev_trsase/Diguanyl_cyclase"/>
</dbReference>
<organism evidence="11 12">
    <name type="scientific">Gossypium anomalum</name>
    <dbReference type="NCBI Taxonomy" id="47600"/>
    <lineage>
        <taxon>Eukaryota</taxon>
        <taxon>Viridiplantae</taxon>
        <taxon>Streptophyta</taxon>
        <taxon>Embryophyta</taxon>
        <taxon>Tracheophyta</taxon>
        <taxon>Spermatophyta</taxon>
        <taxon>Magnoliopsida</taxon>
        <taxon>eudicotyledons</taxon>
        <taxon>Gunneridae</taxon>
        <taxon>Pentapetalae</taxon>
        <taxon>rosids</taxon>
        <taxon>malvids</taxon>
        <taxon>Malvales</taxon>
        <taxon>Malvaceae</taxon>
        <taxon>Malvoideae</taxon>
        <taxon>Gossypium</taxon>
    </lineage>
</organism>
<evidence type="ECO:0000313" key="11">
    <source>
        <dbReference type="EMBL" id="KAG8493006.1"/>
    </source>
</evidence>